<feature type="chain" id="PRO_5018540232" description="Tetratricopeptide repeat protein" evidence="2">
    <location>
        <begin position="31"/>
        <end position="775"/>
    </location>
</feature>
<dbReference type="Proteomes" id="UP000287168">
    <property type="component" value="Unassembled WGS sequence"/>
</dbReference>
<sequence>MNGRLPSPLRLAVLAAAAGSAAVLPPFAFAQTRDGYVAAVIEMQTEMPRPQPRPEFIGWRTRDIAPPARRPDSAEGFAAEVAEVADEPLAEVASAEQHEPPVSPRAVPTEPQLSDVSADQAEVAADAPVVLALAEAAPVIVPATEPQSAEPSALVLPATTATPAAAPEGPKPFVMPQNSVLTGAGEPVPAASAFVLSKAPPSDPAEEALMARGLPQVSTRNVDEKTFATDRRLLERRWGAATEPLQKITAALDLAQLHIGVMLLVEARDWLGRARSLGAKSEPELYARLIALEQVTSVLSLRGITRDLPQWPGGAVWQVAAGQTAGLSRGDFTLEDAVAGLNDESRAVITRLIPLLFDAILEAGDYRLAEALLRGAQARTRLEGTPVWHMMMGRLALGYDMPQEAFDHFARAAEGRDISAQRARIALADLALARKDPKLLPALRDILREGVNQWRYGREALVLRARLAQVAEDLGDIPMALDIMGKIRLDHPGTPEAILAHERGALALAAFAVAMDAEEIDLYTYLHSLRNVEAFYRLDPVWPIARMALARAWSRAGLHEAAAAEYAALQADLTRDGSPEPQPRIAAELPVAEAEALLAVWRADRAKVALARQGLPRFEDLTPRYAGAALQAAAPQALSLVVAETDPQAQLVRAAAARALGADTEAREAHRALSAAGALVDRPSEALEAILLAQEQADSDFVARTWAGLQATAAGQATAVAPALYEGLTEPLPNLRPLSRGIADQLLARSEATAAATRALLARPAPDASDAPGVP</sequence>
<protein>
    <recommendedName>
        <fullName evidence="5">Tetratricopeptide repeat protein</fullName>
    </recommendedName>
</protein>
<feature type="region of interest" description="Disordered" evidence="1">
    <location>
        <begin position="90"/>
        <end position="117"/>
    </location>
</feature>
<dbReference type="AlphaFoldDB" id="A0A3S3VVT1"/>
<dbReference type="PANTHER" id="PTHR48125:SF10">
    <property type="entry name" value="OS12G0136300 PROTEIN"/>
    <property type="match status" value="1"/>
</dbReference>
<keyword evidence="4" id="KW-1185">Reference proteome</keyword>
<evidence type="ECO:0000256" key="1">
    <source>
        <dbReference type="SAM" id="MobiDB-lite"/>
    </source>
</evidence>
<organism evidence="3 4">
    <name type="scientific">Falsigemmobacter intermedius</name>
    <dbReference type="NCBI Taxonomy" id="1553448"/>
    <lineage>
        <taxon>Bacteria</taxon>
        <taxon>Pseudomonadati</taxon>
        <taxon>Pseudomonadota</taxon>
        <taxon>Alphaproteobacteria</taxon>
        <taxon>Rhodobacterales</taxon>
        <taxon>Paracoccaceae</taxon>
        <taxon>Falsigemmobacter</taxon>
    </lineage>
</organism>
<evidence type="ECO:0008006" key="5">
    <source>
        <dbReference type="Google" id="ProtNLM"/>
    </source>
</evidence>
<evidence type="ECO:0000313" key="4">
    <source>
        <dbReference type="Proteomes" id="UP000287168"/>
    </source>
</evidence>
<reference evidence="3 4" key="1">
    <citation type="journal article" date="2015" name="Int. J. Syst. Evol. Microbiol.">
        <title>Gemmobacter intermedius sp. nov., isolated from a white stork (Ciconia ciconia).</title>
        <authorList>
            <person name="Kampfer P."/>
            <person name="Jerzak L."/>
            <person name="Wilharm G."/>
            <person name="Golke J."/>
            <person name="Busse H.J."/>
            <person name="Glaeser S.P."/>
        </authorList>
    </citation>
    <scope>NUCLEOTIDE SEQUENCE [LARGE SCALE GENOMIC DNA]</scope>
    <source>
        <strain evidence="3 4">119/4</strain>
    </source>
</reference>
<dbReference type="PANTHER" id="PTHR48125">
    <property type="entry name" value="LP07818P1"/>
    <property type="match status" value="1"/>
</dbReference>
<evidence type="ECO:0000256" key="2">
    <source>
        <dbReference type="SAM" id="SignalP"/>
    </source>
</evidence>
<comment type="caution">
    <text evidence="3">The sequence shown here is derived from an EMBL/GenBank/DDBJ whole genome shotgun (WGS) entry which is preliminary data.</text>
</comment>
<gene>
    <name evidence="3" type="ORF">EP867_06190</name>
</gene>
<dbReference type="EMBL" id="SBLC01000006">
    <property type="protein sequence ID" value="RWY43066.1"/>
    <property type="molecule type" value="Genomic_DNA"/>
</dbReference>
<feature type="signal peptide" evidence="2">
    <location>
        <begin position="1"/>
        <end position="30"/>
    </location>
</feature>
<dbReference type="RefSeq" id="WP_128487329.1">
    <property type="nucleotide sequence ID" value="NZ_JBHLXB010000088.1"/>
</dbReference>
<proteinExistence type="predicted"/>
<evidence type="ECO:0000313" key="3">
    <source>
        <dbReference type="EMBL" id="RWY43066.1"/>
    </source>
</evidence>
<name>A0A3S3VVT1_9RHOB</name>
<dbReference type="OrthoDB" id="7796036at2"/>
<keyword evidence="2" id="KW-0732">Signal</keyword>
<accession>A0A3S3VVT1</accession>